<comment type="caution">
    <text evidence="2">The sequence shown here is derived from an EMBL/GenBank/DDBJ whole genome shotgun (WGS) entry which is preliminary data.</text>
</comment>
<dbReference type="Proteomes" id="UP000186883">
    <property type="component" value="Unassembled WGS sequence"/>
</dbReference>
<accession>A0A154MM21</accession>
<organism evidence="2 4">
    <name type="scientific">Amycolatopsis regifaucium</name>
    <dbReference type="NCBI Taxonomy" id="546365"/>
    <lineage>
        <taxon>Bacteria</taxon>
        <taxon>Bacillati</taxon>
        <taxon>Actinomycetota</taxon>
        <taxon>Actinomycetes</taxon>
        <taxon>Pseudonocardiales</taxon>
        <taxon>Pseudonocardiaceae</taxon>
        <taxon>Amycolatopsis</taxon>
    </lineage>
</organism>
<evidence type="ECO:0000313" key="3">
    <source>
        <dbReference type="EMBL" id="OKA09040.1"/>
    </source>
</evidence>
<dbReference type="Proteomes" id="UP000076321">
    <property type="component" value="Unassembled WGS sequence"/>
</dbReference>
<evidence type="ECO:0000313" key="4">
    <source>
        <dbReference type="Proteomes" id="UP000076321"/>
    </source>
</evidence>
<dbReference type="EMBL" id="LQCI01000011">
    <property type="protein sequence ID" value="KZB85352.1"/>
    <property type="molecule type" value="Genomic_DNA"/>
</dbReference>
<sequence length="94" mass="10141">MITDRALTVKGAGLDMSFDAVYNGRAFDRGALGDFCTTSSGPDINLELWSNGIVFQDATGYCAWYADNGPAGAVPEEWPGRRRPLDADRPAGRQ</sequence>
<evidence type="ECO:0000313" key="2">
    <source>
        <dbReference type="EMBL" id="KZB85352.1"/>
    </source>
</evidence>
<protein>
    <submittedName>
        <fullName evidence="2">Uncharacterized protein</fullName>
    </submittedName>
</protein>
<feature type="compositionally biased region" description="Basic and acidic residues" evidence="1">
    <location>
        <begin position="78"/>
        <end position="94"/>
    </location>
</feature>
<evidence type="ECO:0000256" key="1">
    <source>
        <dbReference type="SAM" id="MobiDB-lite"/>
    </source>
</evidence>
<dbReference type="EMBL" id="LOBU02000009">
    <property type="protein sequence ID" value="OKA09040.1"/>
    <property type="molecule type" value="Genomic_DNA"/>
</dbReference>
<reference evidence="2 4" key="1">
    <citation type="submission" date="2015-12" db="EMBL/GenBank/DDBJ databases">
        <title>Amycolatopsis regifaucium genome sequencing and assembly.</title>
        <authorList>
            <person name="Mayilraj S."/>
        </authorList>
    </citation>
    <scope>NUCLEOTIDE SEQUENCE [LARGE SCALE GENOMIC DNA]</scope>
    <source>
        <strain evidence="2 4">GY080</strain>
    </source>
</reference>
<name>A0A154MM21_9PSEU</name>
<proteinExistence type="predicted"/>
<gene>
    <name evidence="3" type="ORF">ATP06_0210010</name>
    <name evidence="2" type="ORF">AVL48_30785</name>
</gene>
<evidence type="ECO:0000313" key="5">
    <source>
        <dbReference type="Proteomes" id="UP000186883"/>
    </source>
</evidence>
<dbReference type="AlphaFoldDB" id="A0A154MM21"/>
<keyword evidence="5" id="KW-1185">Reference proteome</keyword>
<feature type="region of interest" description="Disordered" evidence="1">
    <location>
        <begin position="71"/>
        <end position="94"/>
    </location>
</feature>
<dbReference type="RefSeq" id="WP_061982815.1">
    <property type="nucleotide sequence ID" value="NZ_FOPQ01000020.1"/>
</dbReference>
<reference evidence="3 5" key="2">
    <citation type="submission" date="2016-11" db="EMBL/GenBank/DDBJ databases">
        <title>Genome sequencing of Amycolatopsis regifaucium.</title>
        <authorList>
            <person name="Mayilraj S."/>
            <person name="Kaur N."/>
        </authorList>
    </citation>
    <scope>NUCLEOTIDE SEQUENCE [LARGE SCALE GENOMIC DNA]</scope>
    <source>
        <strain evidence="3 5">GY080</strain>
    </source>
</reference>